<name>A0ABT7WK94_9GAMM</name>
<accession>A0ABT7WK94</accession>
<keyword evidence="1" id="KW-0472">Membrane</keyword>
<dbReference type="RefSeq" id="WP_267979385.1">
    <property type="nucleotide sequence ID" value="NZ_JAPQKF010000001.1"/>
</dbReference>
<keyword evidence="1" id="KW-1133">Transmembrane helix</keyword>
<sequence>MIIFSLLLILMGMLILYKCSAKQITKAKPTQQQFLNRFRTQLRLAAFLCFLLAGSLLCFKYGSSIGFISWWIFATPITFLLVLWVNDVTKQPQKKS</sequence>
<keyword evidence="1" id="KW-0812">Transmembrane</keyword>
<feature type="transmembrane region" description="Helical" evidence="1">
    <location>
        <begin position="40"/>
        <end position="59"/>
    </location>
</feature>
<dbReference type="Proteomes" id="UP001168524">
    <property type="component" value="Unassembled WGS sequence"/>
</dbReference>
<keyword evidence="3" id="KW-1185">Reference proteome</keyword>
<comment type="caution">
    <text evidence="2">The sequence shown here is derived from an EMBL/GenBank/DDBJ whole genome shotgun (WGS) entry which is preliminary data.</text>
</comment>
<protein>
    <submittedName>
        <fullName evidence="2">DUF1634 domain-containing protein</fullName>
    </submittedName>
</protein>
<proteinExistence type="predicted"/>
<evidence type="ECO:0000313" key="2">
    <source>
        <dbReference type="EMBL" id="MDN0013108.1"/>
    </source>
</evidence>
<reference evidence="2" key="1">
    <citation type="submission" date="2023-06" db="EMBL/GenBank/DDBJ databases">
        <title>Two novel species of Acinetobacter isolated from motorbike repairing workshop in Vietnam.</title>
        <authorList>
            <person name="Le N.T.T."/>
        </authorList>
    </citation>
    <scope>NUCLEOTIDE SEQUENCE</scope>
    <source>
        <strain evidence="2">VNH17</strain>
    </source>
</reference>
<gene>
    <name evidence="2" type="ORF">QTA56_02500</name>
</gene>
<feature type="transmembrane region" description="Helical" evidence="1">
    <location>
        <begin position="66"/>
        <end position="85"/>
    </location>
</feature>
<evidence type="ECO:0000256" key="1">
    <source>
        <dbReference type="SAM" id="Phobius"/>
    </source>
</evidence>
<dbReference type="EMBL" id="JAUDZE010000001">
    <property type="protein sequence ID" value="MDN0013108.1"/>
    <property type="molecule type" value="Genomic_DNA"/>
</dbReference>
<organism evidence="2 3">
    <name type="scientific">Acinetobacter thutiue</name>
    <dbReference type="NCBI Taxonomy" id="2998078"/>
    <lineage>
        <taxon>Bacteria</taxon>
        <taxon>Pseudomonadati</taxon>
        <taxon>Pseudomonadota</taxon>
        <taxon>Gammaproteobacteria</taxon>
        <taxon>Moraxellales</taxon>
        <taxon>Moraxellaceae</taxon>
        <taxon>Acinetobacter</taxon>
    </lineage>
</organism>
<evidence type="ECO:0000313" key="3">
    <source>
        <dbReference type="Proteomes" id="UP001168524"/>
    </source>
</evidence>